<dbReference type="EMBL" id="JACOPD010000003">
    <property type="protein sequence ID" value="MBC5680493.1"/>
    <property type="molecule type" value="Genomic_DNA"/>
</dbReference>
<comment type="caution">
    <text evidence="2">The sequence shown here is derived from an EMBL/GenBank/DDBJ whole genome shotgun (WGS) entry which is preliminary data.</text>
</comment>
<feature type="transmembrane region" description="Helical" evidence="1">
    <location>
        <begin position="31"/>
        <end position="51"/>
    </location>
</feature>
<reference evidence="2 3" key="1">
    <citation type="submission" date="2020-08" db="EMBL/GenBank/DDBJ databases">
        <title>Genome public.</title>
        <authorList>
            <person name="Liu C."/>
            <person name="Sun Q."/>
        </authorList>
    </citation>
    <scope>NUCLEOTIDE SEQUENCE [LARGE SCALE GENOMIC DNA]</scope>
    <source>
        <strain evidence="2 3">NSJ-43</strain>
    </source>
</reference>
<feature type="transmembrane region" description="Helical" evidence="1">
    <location>
        <begin position="122"/>
        <end position="142"/>
    </location>
</feature>
<dbReference type="PANTHER" id="PTHR34821:SF3">
    <property type="entry name" value="MEMBRANE PROTEIN"/>
    <property type="match status" value="1"/>
</dbReference>
<evidence type="ECO:0000256" key="1">
    <source>
        <dbReference type="SAM" id="Phobius"/>
    </source>
</evidence>
<name>A0ABR7G0C7_9FIRM</name>
<feature type="transmembrane region" description="Helical" evidence="1">
    <location>
        <begin position="63"/>
        <end position="83"/>
    </location>
</feature>
<dbReference type="PANTHER" id="PTHR34821">
    <property type="entry name" value="INNER MEMBRANE PROTEIN YDCZ"/>
    <property type="match status" value="1"/>
</dbReference>
<dbReference type="InterPro" id="IPR006750">
    <property type="entry name" value="YdcZ"/>
</dbReference>
<evidence type="ECO:0000313" key="3">
    <source>
        <dbReference type="Proteomes" id="UP000628463"/>
    </source>
</evidence>
<dbReference type="Proteomes" id="UP000628463">
    <property type="component" value="Unassembled WGS sequence"/>
</dbReference>
<feature type="transmembrane region" description="Helical" evidence="1">
    <location>
        <begin position="95"/>
        <end position="115"/>
    </location>
</feature>
<dbReference type="RefSeq" id="WP_186836520.1">
    <property type="nucleotide sequence ID" value="NZ_JACOPD010000003.1"/>
</dbReference>
<keyword evidence="3" id="KW-1185">Reference proteome</keyword>
<proteinExistence type="predicted"/>
<gene>
    <name evidence="2" type="ORF">H8S01_05900</name>
</gene>
<keyword evidence="1" id="KW-1133">Transmembrane helix</keyword>
<organism evidence="2 3">
    <name type="scientific">Lachnospira hominis</name>
    <name type="common">ex Liu et al. 2021</name>
    <dbReference type="NCBI Taxonomy" id="2763051"/>
    <lineage>
        <taxon>Bacteria</taxon>
        <taxon>Bacillati</taxon>
        <taxon>Bacillota</taxon>
        <taxon>Clostridia</taxon>
        <taxon>Lachnospirales</taxon>
        <taxon>Lachnospiraceae</taxon>
        <taxon>Lachnospira</taxon>
    </lineage>
</organism>
<keyword evidence="1" id="KW-0812">Transmembrane</keyword>
<evidence type="ECO:0000313" key="2">
    <source>
        <dbReference type="EMBL" id="MBC5680493.1"/>
    </source>
</evidence>
<accession>A0ABR7G0C7</accession>
<keyword evidence="1" id="KW-0472">Membrane</keyword>
<sequence length="148" mass="15574">MAGFLIAILSGALMSIQGVFNTGVTKSSSIWVAAGFVQITAFLTCAVMWIVDGRPQIMGLFNVSPKISLLGGVIGAFITYTVVKAMSDLGVAKAEITIVISQIAVAYIIELFGLFGSEKKDFSWIKLLGIAVAVTGVVIFSMCGNSKE</sequence>
<protein>
    <submittedName>
        <fullName evidence="2">DMT family transporter</fullName>
    </submittedName>
</protein>
<dbReference type="Pfam" id="PF04657">
    <property type="entry name" value="DMT_YdcZ"/>
    <property type="match status" value="1"/>
</dbReference>